<comment type="caution">
    <text evidence="3">The sequence shown here is derived from an EMBL/GenBank/DDBJ whole genome shotgun (WGS) entry which is preliminary data.</text>
</comment>
<accession>A0A6A3JQV2</accession>
<feature type="transmembrane region" description="Helical" evidence="2">
    <location>
        <begin position="121"/>
        <end position="145"/>
    </location>
</feature>
<keyword evidence="2" id="KW-1133">Transmembrane helix</keyword>
<feature type="transmembrane region" description="Helical" evidence="2">
    <location>
        <begin position="89"/>
        <end position="109"/>
    </location>
</feature>
<feature type="compositionally biased region" description="Basic and acidic residues" evidence="1">
    <location>
        <begin position="931"/>
        <end position="940"/>
    </location>
</feature>
<dbReference type="SUPFAM" id="SSF52047">
    <property type="entry name" value="RNI-like"/>
    <property type="match status" value="1"/>
</dbReference>
<feature type="transmembrane region" description="Helical" evidence="2">
    <location>
        <begin position="151"/>
        <end position="171"/>
    </location>
</feature>
<keyword evidence="2" id="KW-0472">Membrane</keyword>
<dbReference type="Gene3D" id="3.80.10.10">
    <property type="entry name" value="Ribonuclease Inhibitor"/>
    <property type="match status" value="1"/>
</dbReference>
<dbReference type="InterPro" id="IPR032675">
    <property type="entry name" value="LRR_dom_sf"/>
</dbReference>
<feature type="region of interest" description="Disordered" evidence="1">
    <location>
        <begin position="931"/>
        <end position="966"/>
    </location>
</feature>
<feature type="region of interest" description="Disordered" evidence="1">
    <location>
        <begin position="362"/>
        <end position="389"/>
    </location>
</feature>
<feature type="transmembrane region" description="Helical" evidence="2">
    <location>
        <begin position="191"/>
        <end position="210"/>
    </location>
</feature>
<feature type="compositionally biased region" description="Basic and acidic residues" evidence="1">
    <location>
        <begin position="371"/>
        <end position="380"/>
    </location>
</feature>
<protein>
    <submittedName>
        <fullName evidence="3">Uncharacterized protein</fullName>
    </submittedName>
</protein>
<sequence>MFWRLVWGVYDACWRTWYAVHVEHKGAYSLERLRVLHHFLDQQSSSTTSTVLNFVVAIVTPLPCLAISLASEAIPLEPPEDGPRANRMFWVRSWVVMGSFTLALLLPMHHPMITPIPERKAWLCIMSAGISAVYTGIHFAVALVLGFPVPFSYLTLNMVWISLIITGLGVYMGPTCRASACVRQCLKHHAIFIYAASSLAVVYPLFNYAFLSARGYASAQLLLTFALPIIKMMEKLLLYHATTHTSDLQPVFIAFNVEVFNALFVSSCMRHTTSMSVTITLVVADFVGACAALYGLQNTMLHIDELSLKLGKATRVQMVEIAVLIANRYHPDTLVEAQGTHELQTAVSVTPWADENHANWDEVSNSTSQDSKNDNIRGGDVDTVVKSPSSPSTVVWMKKTTSFKASTIVPAATNSLSPFRRGPSVDEMASRLEDSAGPEDIEDVLEEIKEYGVPVRDFRLRLGPYEPSLGVHDPRHFHFREPEPGDLDQLNIDWDTMFSYMPGLKRLDLTEVSLLSRHIPQILEAVSKSCQNLEILILPSKNDFFGSVKEVVVNRLLVALIPALEKWYLVSGGLRQLTMASCEQEENLRCSQQYVEAVARFCPRIEYVDGYGQALNSEKEPCSNMWSISLETWQAFNASCTSLRAFNWTVVPFGDPFFRVFGEYVKPQLTSLSFSANMRWGYDYYLRRFPGSVVRVDEMSVTQLYIEIDHYTNEESHERYVDPFVYGDEFWEAVAQYCPLLEAIEMLDSSDQPLYNMRPIDTMTSRTLVALADLKWLRQCTIGPARLAGNDIFEYLCRASSTGGHVAEREFNISIGGHESNRLAKFYAVVVVFLKLLAETSEETLGAASCSMKPHLHITNPYNSKVRQIWAEGYMRDELKPVLAVVREKHPSMAIEVSIGGRNGNKFNLIRGLSLTWRSRSRRRTLFRDIDGETTGRDSDSDVSIYSGGGSDDSMGDSEDENMEEN</sequence>
<feature type="compositionally biased region" description="Acidic residues" evidence="1">
    <location>
        <begin position="954"/>
        <end position="966"/>
    </location>
</feature>
<organism evidence="3 4">
    <name type="scientific">Phytophthora rubi</name>
    <dbReference type="NCBI Taxonomy" id="129364"/>
    <lineage>
        <taxon>Eukaryota</taxon>
        <taxon>Sar</taxon>
        <taxon>Stramenopiles</taxon>
        <taxon>Oomycota</taxon>
        <taxon>Peronosporomycetes</taxon>
        <taxon>Peronosporales</taxon>
        <taxon>Peronosporaceae</taxon>
        <taxon>Phytophthora</taxon>
    </lineage>
</organism>
<keyword evidence="2" id="KW-0812">Transmembrane</keyword>
<feature type="transmembrane region" description="Helical" evidence="2">
    <location>
        <begin position="277"/>
        <end position="296"/>
    </location>
</feature>
<reference evidence="3 4" key="1">
    <citation type="submission" date="2018-09" db="EMBL/GenBank/DDBJ databases">
        <title>Genomic investigation of the strawberry pathogen Phytophthora fragariae indicates pathogenicity is determined by transcriptional variation in three key races.</title>
        <authorList>
            <person name="Adams T.M."/>
            <person name="Armitage A.D."/>
            <person name="Sobczyk M.K."/>
            <person name="Bates H.J."/>
            <person name="Dunwell J.M."/>
            <person name="Nellist C.F."/>
            <person name="Harrison R.J."/>
        </authorList>
    </citation>
    <scope>NUCLEOTIDE SEQUENCE [LARGE SCALE GENOMIC DNA]</scope>
    <source>
        <strain evidence="3 4">SCRP324</strain>
    </source>
</reference>
<dbReference type="OrthoDB" id="120409at2759"/>
<dbReference type="AlphaFoldDB" id="A0A6A3JQV2"/>
<dbReference type="EMBL" id="QXFU01001770">
    <property type="protein sequence ID" value="KAE8995818.1"/>
    <property type="molecule type" value="Genomic_DNA"/>
</dbReference>
<evidence type="ECO:0000256" key="1">
    <source>
        <dbReference type="SAM" id="MobiDB-lite"/>
    </source>
</evidence>
<gene>
    <name evidence="3" type="ORF">PR002_g19507</name>
</gene>
<feature type="transmembrane region" description="Helical" evidence="2">
    <location>
        <begin position="51"/>
        <end position="69"/>
    </location>
</feature>
<evidence type="ECO:0000313" key="4">
    <source>
        <dbReference type="Proteomes" id="UP000435112"/>
    </source>
</evidence>
<evidence type="ECO:0000256" key="2">
    <source>
        <dbReference type="SAM" id="Phobius"/>
    </source>
</evidence>
<proteinExistence type="predicted"/>
<dbReference type="Proteomes" id="UP000435112">
    <property type="component" value="Unassembled WGS sequence"/>
</dbReference>
<name>A0A6A3JQV2_9STRA</name>
<evidence type="ECO:0000313" key="3">
    <source>
        <dbReference type="EMBL" id="KAE8995818.1"/>
    </source>
</evidence>